<evidence type="ECO:0000313" key="4">
    <source>
        <dbReference type="Proteomes" id="UP000642673"/>
    </source>
</evidence>
<feature type="transmembrane region" description="Helical" evidence="2">
    <location>
        <begin position="58"/>
        <end position="79"/>
    </location>
</feature>
<keyword evidence="2" id="KW-1133">Transmembrane helix</keyword>
<keyword evidence="2" id="KW-0472">Membrane</keyword>
<proteinExistence type="predicted"/>
<sequence length="141" mass="14617">MDEPDARTGGRIRSLRSSATFSLPAVTGECTIGSIFRNGRAMTTPRQAARQRRHRRRIMLGATPALTAAGALAYLVMAVPQDRKAFAKLADPGVGRTTSFPRTAAGAAARSRPVTPEHQVEAPAKVAQVGGGGNLAPGGGN</sequence>
<evidence type="ECO:0000313" key="3">
    <source>
        <dbReference type="EMBL" id="GHB67051.1"/>
    </source>
</evidence>
<accession>A0ABQ3EVU6</accession>
<dbReference type="EMBL" id="BMVP01000008">
    <property type="protein sequence ID" value="GHB67051.1"/>
    <property type="molecule type" value="Genomic_DNA"/>
</dbReference>
<keyword evidence="2" id="KW-0812">Transmembrane</keyword>
<organism evidence="3 4">
    <name type="scientific">Streptomyces cirratus</name>
    <dbReference type="NCBI Taxonomy" id="68187"/>
    <lineage>
        <taxon>Bacteria</taxon>
        <taxon>Bacillati</taxon>
        <taxon>Actinomycetota</taxon>
        <taxon>Actinomycetes</taxon>
        <taxon>Kitasatosporales</taxon>
        <taxon>Streptomycetaceae</taxon>
        <taxon>Streptomyces</taxon>
    </lineage>
</organism>
<protein>
    <submittedName>
        <fullName evidence="3">Uncharacterized protein</fullName>
    </submittedName>
</protein>
<evidence type="ECO:0000256" key="2">
    <source>
        <dbReference type="SAM" id="Phobius"/>
    </source>
</evidence>
<dbReference type="Proteomes" id="UP000642673">
    <property type="component" value="Unassembled WGS sequence"/>
</dbReference>
<comment type="caution">
    <text evidence="3">The sequence shown here is derived from an EMBL/GenBank/DDBJ whole genome shotgun (WGS) entry which is preliminary data.</text>
</comment>
<reference evidence="4" key="1">
    <citation type="journal article" date="2019" name="Int. J. Syst. Evol. Microbiol.">
        <title>The Global Catalogue of Microorganisms (GCM) 10K type strain sequencing project: providing services to taxonomists for standard genome sequencing and annotation.</title>
        <authorList>
            <consortium name="The Broad Institute Genomics Platform"/>
            <consortium name="The Broad Institute Genome Sequencing Center for Infectious Disease"/>
            <person name="Wu L."/>
            <person name="Ma J."/>
        </authorList>
    </citation>
    <scope>NUCLEOTIDE SEQUENCE [LARGE SCALE GENOMIC DNA]</scope>
    <source>
        <strain evidence="4">JCM 4738</strain>
    </source>
</reference>
<keyword evidence="4" id="KW-1185">Reference proteome</keyword>
<name>A0ABQ3EVU6_9ACTN</name>
<gene>
    <name evidence="3" type="ORF">GCM10010347_41410</name>
</gene>
<feature type="compositionally biased region" description="Gly residues" evidence="1">
    <location>
        <begin position="129"/>
        <end position="141"/>
    </location>
</feature>
<evidence type="ECO:0000256" key="1">
    <source>
        <dbReference type="SAM" id="MobiDB-lite"/>
    </source>
</evidence>
<feature type="region of interest" description="Disordered" evidence="1">
    <location>
        <begin position="92"/>
        <end position="141"/>
    </location>
</feature>